<sequence>MTQPIQLATCTYQEFAPDMGTPVRTTVGHPRFPLSYQLGGVARSVTPTRPLLRIEAEDAYEWAYRRLLAERGVDAVREELTAIAGANDLDSPVVLLCFDKLSKPGNWCHRTMFGRWWTEETGEPVPELGASPTPRPTPPPSLF</sequence>
<reference evidence="2 3" key="1">
    <citation type="submission" date="2020-02" db="EMBL/GenBank/DDBJ databases">
        <title>Whole-genome analyses of novel actinobacteria.</title>
        <authorList>
            <person name="Sahin N."/>
            <person name="Tatar D."/>
        </authorList>
    </citation>
    <scope>NUCLEOTIDE SEQUENCE [LARGE SCALE GENOMIC DNA]</scope>
    <source>
        <strain evidence="2 3">SB3404</strain>
    </source>
</reference>
<evidence type="ECO:0000256" key="1">
    <source>
        <dbReference type="SAM" id="MobiDB-lite"/>
    </source>
</evidence>
<evidence type="ECO:0000313" key="3">
    <source>
        <dbReference type="Proteomes" id="UP000477722"/>
    </source>
</evidence>
<dbReference type="EMBL" id="JAAKZZ010000001">
    <property type="protein sequence ID" value="NGO66776.1"/>
    <property type="molecule type" value="Genomic_DNA"/>
</dbReference>
<gene>
    <name evidence="2" type="ORF">G5C65_00045</name>
</gene>
<protein>
    <recommendedName>
        <fullName evidence="4">DUF488 domain-containing protein</fullName>
    </recommendedName>
</protein>
<accession>A0A6G4WND1</accession>
<organism evidence="2 3">
    <name type="scientific">Streptomyces boncukensis</name>
    <dbReference type="NCBI Taxonomy" id="2711219"/>
    <lineage>
        <taxon>Bacteria</taxon>
        <taxon>Bacillati</taxon>
        <taxon>Actinomycetota</taxon>
        <taxon>Actinomycetes</taxon>
        <taxon>Kitasatosporales</taxon>
        <taxon>Streptomycetaceae</taxon>
        <taxon>Streptomyces</taxon>
    </lineage>
</organism>
<evidence type="ECO:0008006" key="4">
    <source>
        <dbReference type="Google" id="ProtNLM"/>
    </source>
</evidence>
<feature type="compositionally biased region" description="Pro residues" evidence="1">
    <location>
        <begin position="133"/>
        <end position="143"/>
    </location>
</feature>
<dbReference type="AlphaFoldDB" id="A0A6G4WND1"/>
<proteinExistence type="predicted"/>
<feature type="region of interest" description="Disordered" evidence="1">
    <location>
        <begin position="123"/>
        <end position="143"/>
    </location>
</feature>
<dbReference type="Proteomes" id="UP000477722">
    <property type="component" value="Unassembled WGS sequence"/>
</dbReference>
<keyword evidence="3" id="KW-1185">Reference proteome</keyword>
<name>A0A6G4WND1_9ACTN</name>
<dbReference type="RefSeq" id="WP_165296453.1">
    <property type="nucleotide sequence ID" value="NZ_JAAKZZ010000001.1"/>
</dbReference>
<comment type="caution">
    <text evidence="2">The sequence shown here is derived from an EMBL/GenBank/DDBJ whole genome shotgun (WGS) entry which is preliminary data.</text>
</comment>
<evidence type="ECO:0000313" key="2">
    <source>
        <dbReference type="EMBL" id="NGO66776.1"/>
    </source>
</evidence>